<organism evidence="4 5">
    <name type="scientific">Pontiella sulfatireligans</name>
    <dbReference type="NCBI Taxonomy" id="2750658"/>
    <lineage>
        <taxon>Bacteria</taxon>
        <taxon>Pseudomonadati</taxon>
        <taxon>Kiritimatiellota</taxon>
        <taxon>Kiritimatiellia</taxon>
        <taxon>Kiritimatiellales</taxon>
        <taxon>Pontiellaceae</taxon>
        <taxon>Pontiella</taxon>
    </lineage>
</organism>
<evidence type="ECO:0000313" key="5">
    <source>
        <dbReference type="Proteomes" id="UP000346198"/>
    </source>
</evidence>
<dbReference type="GO" id="GO:0005737">
    <property type="term" value="C:cytoplasm"/>
    <property type="evidence" value="ECO:0007669"/>
    <property type="project" value="TreeGrafter"/>
</dbReference>
<dbReference type="RefSeq" id="WP_136060792.1">
    <property type="nucleotide sequence ID" value="NZ_CAAHFH010000001.1"/>
</dbReference>
<dbReference type="GO" id="GO:0046872">
    <property type="term" value="F:metal ion binding"/>
    <property type="evidence" value="ECO:0007669"/>
    <property type="project" value="UniProtKB-KW"/>
</dbReference>
<dbReference type="EMBL" id="CAAHFH010000001">
    <property type="protein sequence ID" value="VGO19386.1"/>
    <property type="molecule type" value="Genomic_DNA"/>
</dbReference>
<protein>
    <submittedName>
        <fullName evidence="4">Arylsulfatase</fullName>
    </submittedName>
</protein>
<dbReference type="Gene3D" id="3.40.720.10">
    <property type="entry name" value="Alkaline Phosphatase, subunit A"/>
    <property type="match status" value="1"/>
</dbReference>
<evidence type="ECO:0000256" key="2">
    <source>
        <dbReference type="ARBA" id="ARBA00022801"/>
    </source>
</evidence>
<dbReference type="InterPro" id="IPR000917">
    <property type="entry name" value="Sulfatase_N"/>
</dbReference>
<dbReference type="PANTHER" id="PTHR45953:SF1">
    <property type="entry name" value="IDURONATE 2-SULFATASE"/>
    <property type="match status" value="1"/>
</dbReference>
<keyword evidence="2" id="KW-0378">Hydrolase</keyword>
<feature type="domain" description="Sulfatase N-terminal" evidence="3">
    <location>
        <begin position="8"/>
        <end position="332"/>
    </location>
</feature>
<evidence type="ECO:0000256" key="1">
    <source>
        <dbReference type="ARBA" id="ARBA00022723"/>
    </source>
</evidence>
<dbReference type="AlphaFoldDB" id="A0A6C2UJK7"/>
<sequence>MLNLPPIREGLRFSNAYISNPICMPSRVSFLTGQYERVHGVGFSSRHELSMKQWKQTYPQLLRKNGYFTGFIGKLGVDKYPFKNGRGGETFDFWCAHDGWAAFFPKGKKNCIAYEGLKEDIITPMMGEAFENFLNQKDADKPFCLSVSFSAPHGSITGSMIPWEQGKGRMKHPANGNKRLAGHPIYGDLYRDVKIELPVETATDAGQFIPSELMKQDGRKNTYSFSYDLKTSLEQHYRYYQLITGIDHVVGRMIQGLEKRGLLENTIIIYSSDHGLLMGEYGMGGKALAYDLTAKVPFILYDPSLPKDRRGEVLDALVMNVDVAPTILDYAGLPELDFCQGRSLVPLVQNPDIPWRDSVFIENLFVGRDNPFVEAVRFKKWKYVRYFDHSKGWNYDDKDVDFRNQTPVFEQLFDLERDPEERVNLMETGAFPETLEQLRKKCRSESKAMIEFRNAFRKRISSLNLSHPHGIWMGRGKVGPYRRGVRPHEWLCD</sequence>
<reference evidence="4 5" key="1">
    <citation type="submission" date="2019-04" db="EMBL/GenBank/DDBJ databases">
        <authorList>
            <person name="Van Vliet M D."/>
        </authorList>
    </citation>
    <scope>NUCLEOTIDE SEQUENCE [LARGE SCALE GENOMIC DNA]</scope>
    <source>
        <strain evidence="4 5">F21</strain>
    </source>
</reference>
<dbReference type="Pfam" id="PF00884">
    <property type="entry name" value="Sulfatase"/>
    <property type="match status" value="1"/>
</dbReference>
<dbReference type="GO" id="GO:0004423">
    <property type="term" value="F:iduronate-2-sulfatase activity"/>
    <property type="evidence" value="ECO:0007669"/>
    <property type="project" value="TreeGrafter"/>
</dbReference>
<gene>
    <name evidence="4" type="ORF">SCARR_01444</name>
</gene>
<keyword evidence="5" id="KW-1185">Reference proteome</keyword>
<evidence type="ECO:0000259" key="3">
    <source>
        <dbReference type="Pfam" id="PF00884"/>
    </source>
</evidence>
<name>A0A6C2UJK7_9BACT</name>
<dbReference type="Proteomes" id="UP000346198">
    <property type="component" value="Unassembled WGS sequence"/>
</dbReference>
<proteinExistence type="predicted"/>
<dbReference type="PANTHER" id="PTHR45953">
    <property type="entry name" value="IDURONATE 2-SULFATASE"/>
    <property type="match status" value="1"/>
</dbReference>
<accession>A0A6C2UJK7</accession>
<dbReference type="SUPFAM" id="SSF53649">
    <property type="entry name" value="Alkaline phosphatase-like"/>
    <property type="match status" value="1"/>
</dbReference>
<keyword evidence="1" id="KW-0479">Metal-binding</keyword>
<evidence type="ECO:0000313" key="4">
    <source>
        <dbReference type="EMBL" id="VGO19386.1"/>
    </source>
</evidence>
<dbReference type="InterPro" id="IPR017850">
    <property type="entry name" value="Alkaline_phosphatase_core_sf"/>
</dbReference>